<accession>A0A1H6IAT1</accession>
<sequence length="458" mass="52223">MKEKRFRSSKRNFILALILLLTTNILMAMILSMLAKKNLREQIEQRMLDISNTAAYMLNGDELEKLQASDKGTESYDKALDTLRAFQKNIELDYIYGIRQEADGSFTFTIDPAEDAPGEFGAPIVSTEALRNAANGVADVDKKSYTDEWGRFYSAYSPVFNSEGKIAGIVGVDFDANWYDGKLSNNRVISIVILMIAMTIGIVLSFIIMSQNRKRFTAMLKEVDQLDLATHRINEQLMNTCIKKLDFLPDSESEMIKTLANGESGNDLLRDDYDEVTANLRSVYKKLDKYVSYVDANMYKDELTNTYNKAAYKNTIKALDEKLQTEDMTFSVAFFDLNGLESINAHYGFEAGDVLMFNSGRILKNVFGKENVFRVAGDEFIAIMEETSPARMSLLFEQFDEELNEFNNSKKSEHILGIAKGTSSYAPDKHENYRHVFIEARKNMKKDKELYYQRKNSL</sequence>
<dbReference type="SUPFAM" id="SSF55073">
    <property type="entry name" value="Nucleotide cyclase"/>
    <property type="match status" value="1"/>
</dbReference>
<dbReference type="SMART" id="SM00267">
    <property type="entry name" value="GGDEF"/>
    <property type="match status" value="1"/>
</dbReference>
<dbReference type="InterPro" id="IPR050469">
    <property type="entry name" value="Diguanylate_Cyclase"/>
</dbReference>
<dbReference type="Proteomes" id="UP000183190">
    <property type="component" value="Unassembled WGS sequence"/>
</dbReference>
<reference evidence="3 4" key="1">
    <citation type="submission" date="2016-10" db="EMBL/GenBank/DDBJ databases">
        <authorList>
            <person name="de Groot N.N."/>
        </authorList>
    </citation>
    <scope>NUCLEOTIDE SEQUENCE [LARGE SCALE GENOMIC DNA]</scope>
    <source>
        <strain evidence="3 4">YAD2003</strain>
    </source>
</reference>
<dbReference type="InterPro" id="IPR029151">
    <property type="entry name" value="Sensor-like_sf"/>
</dbReference>
<dbReference type="AlphaFoldDB" id="A0A1H6IAT1"/>
<gene>
    <name evidence="3" type="ORF">SAMN02910265_00762</name>
</gene>
<dbReference type="NCBIfam" id="TIGR00254">
    <property type="entry name" value="GGDEF"/>
    <property type="match status" value="1"/>
</dbReference>
<feature type="transmembrane region" description="Helical" evidence="1">
    <location>
        <begin position="12"/>
        <end position="35"/>
    </location>
</feature>
<evidence type="ECO:0000313" key="3">
    <source>
        <dbReference type="EMBL" id="SEH45868.1"/>
    </source>
</evidence>
<dbReference type="GO" id="GO:0052621">
    <property type="term" value="F:diguanylate cyclase activity"/>
    <property type="evidence" value="ECO:0007669"/>
    <property type="project" value="TreeGrafter"/>
</dbReference>
<dbReference type="PROSITE" id="PS50887">
    <property type="entry name" value="GGDEF"/>
    <property type="match status" value="1"/>
</dbReference>
<protein>
    <submittedName>
        <fullName evidence="3">Diguanylate cyclase (GGDEF) domain-containing protein</fullName>
    </submittedName>
</protein>
<dbReference type="InterPro" id="IPR000160">
    <property type="entry name" value="GGDEF_dom"/>
</dbReference>
<keyword evidence="1" id="KW-1133">Transmembrane helix</keyword>
<evidence type="ECO:0000313" key="4">
    <source>
        <dbReference type="Proteomes" id="UP000183190"/>
    </source>
</evidence>
<feature type="transmembrane region" description="Helical" evidence="1">
    <location>
        <begin position="188"/>
        <end position="209"/>
    </location>
</feature>
<evidence type="ECO:0000259" key="2">
    <source>
        <dbReference type="PROSITE" id="PS50887"/>
    </source>
</evidence>
<keyword evidence="1" id="KW-0812">Transmembrane</keyword>
<dbReference type="Pfam" id="PF00990">
    <property type="entry name" value="GGDEF"/>
    <property type="match status" value="1"/>
</dbReference>
<dbReference type="SUPFAM" id="SSF103190">
    <property type="entry name" value="Sensory domain-like"/>
    <property type="match status" value="1"/>
</dbReference>
<dbReference type="PANTHER" id="PTHR45138">
    <property type="entry name" value="REGULATORY COMPONENTS OF SENSORY TRANSDUCTION SYSTEM"/>
    <property type="match status" value="1"/>
</dbReference>
<dbReference type="InterPro" id="IPR029787">
    <property type="entry name" value="Nucleotide_cyclase"/>
</dbReference>
<evidence type="ECO:0000256" key="1">
    <source>
        <dbReference type="SAM" id="Phobius"/>
    </source>
</evidence>
<name>A0A1H6IAT1_RUMFL</name>
<dbReference type="OrthoDB" id="9803190at2"/>
<organism evidence="3 4">
    <name type="scientific">Ruminococcus flavefaciens</name>
    <dbReference type="NCBI Taxonomy" id="1265"/>
    <lineage>
        <taxon>Bacteria</taxon>
        <taxon>Bacillati</taxon>
        <taxon>Bacillota</taxon>
        <taxon>Clostridia</taxon>
        <taxon>Eubacteriales</taxon>
        <taxon>Oscillospiraceae</taxon>
        <taxon>Ruminococcus</taxon>
    </lineage>
</organism>
<dbReference type="RefSeq" id="WP_074714565.1">
    <property type="nucleotide sequence ID" value="NZ_FNWV01000002.1"/>
</dbReference>
<feature type="domain" description="GGDEF" evidence="2">
    <location>
        <begin position="328"/>
        <end position="458"/>
    </location>
</feature>
<dbReference type="InterPro" id="IPR043128">
    <property type="entry name" value="Rev_trsase/Diguanyl_cyclase"/>
</dbReference>
<dbReference type="Gene3D" id="3.30.70.270">
    <property type="match status" value="1"/>
</dbReference>
<dbReference type="EMBL" id="FNWV01000002">
    <property type="protein sequence ID" value="SEH45868.1"/>
    <property type="molecule type" value="Genomic_DNA"/>
</dbReference>
<dbReference type="CDD" id="cd01949">
    <property type="entry name" value="GGDEF"/>
    <property type="match status" value="1"/>
</dbReference>
<proteinExistence type="predicted"/>
<dbReference type="PANTHER" id="PTHR45138:SF9">
    <property type="entry name" value="DIGUANYLATE CYCLASE DGCM-RELATED"/>
    <property type="match status" value="1"/>
</dbReference>
<keyword evidence="1" id="KW-0472">Membrane</keyword>